<protein>
    <submittedName>
        <fullName evidence="2">Uncharacterized protein</fullName>
    </submittedName>
</protein>
<evidence type="ECO:0000313" key="3">
    <source>
        <dbReference type="Proteomes" id="UP001172673"/>
    </source>
</evidence>
<sequence>MHTPIHCVLLLLAILALLSCTTAAPTSDETPRDVGDCNDFTDTIDEAAFVLAPQTSSVGMYNGVTYAGFGMSSKSVVTGTAGGVYPQSGSNVASATIVTDAIQIGQATLQPFGTIVASPSQSFDLEEAWFACVLLQGSPQVASVPVGCTISVAGFGKDNMPVPAVSFSFSPPNPLGSSMTYFQLPYTFRYLKNATFGIATTSFIPPPNTVLYLDSVKHCNYN</sequence>
<dbReference type="EMBL" id="JAPDRK010000010">
    <property type="protein sequence ID" value="KAJ9608348.1"/>
    <property type="molecule type" value="Genomic_DNA"/>
</dbReference>
<feature type="chain" id="PRO_5041337376" evidence="1">
    <location>
        <begin position="24"/>
        <end position="222"/>
    </location>
</feature>
<comment type="caution">
    <text evidence="2">The sequence shown here is derived from an EMBL/GenBank/DDBJ whole genome shotgun (WGS) entry which is preliminary data.</text>
</comment>
<keyword evidence="3" id="KW-1185">Reference proteome</keyword>
<organism evidence="2 3">
    <name type="scientific">Cladophialophora chaetospira</name>
    <dbReference type="NCBI Taxonomy" id="386627"/>
    <lineage>
        <taxon>Eukaryota</taxon>
        <taxon>Fungi</taxon>
        <taxon>Dikarya</taxon>
        <taxon>Ascomycota</taxon>
        <taxon>Pezizomycotina</taxon>
        <taxon>Eurotiomycetes</taxon>
        <taxon>Chaetothyriomycetidae</taxon>
        <taxon>Chaetothyriales</taxon>
        <taxon>Herpotrichiellaceae</taxon>
        <taxon>Cladophialophora</taxon>
    </lineage>
</organism>
<name>A0AA38X878_9EURO</name>
<gene>
    <name evidence="2" type="ORF">H2200_007336</name>
</gene>
<keyword evidence="1" id="KW-0732">Signal</keyword>
<evidence type="ECO:0000313" key="2">
    <source>
        <dbReference type="EMBL" id="KAJ9608348.1"/>
    </source>
</evidence>
<evidence type="ECO:0000256" key="1">
    <source>
        <dbReference type="SAM" id="SignalP"/>
    </source>
</evidence>
<feature type="signal peptide" evidence="1">
    <location>
        <begin position="1"/>
        <end position="23"/>
    </location>
</feature>
<dbReference type="Proteomes" id="UP001172673">
    <property type="component" value="Unassembled WGS sequence"/>
</dbReference>
<accession>A0AA38X878</accession>
<reference evidence="2" key="1">
    <citation type="submission" date="2022-10" db="EMBL/GenBank/DDBJ databases">
        <title>Culturing micro-colonial fungi from biological soil crusts in the Mojave desert and describing Neophaeococcomyces mojavensis, and introducing the new genera and species Taxawa tesnikishii.</title>
        <authorList>
            <person name="Kurbessoian T."/>
            <person name="Stajich J.E."/>
        </authorList>
    </citation>
    <scope>NUCLEOTIDE SEQUENCE</scope>
    <source>
        <strain evidence="2">TK_41</strain>
    </source>
</reference>
<proteinExistence type="predicted"/>
<dbReference type="AlphaFoldDB" id="A0AA38X878"/>